<feature type="region of interest" description="Disordered" evidence="1">
    <location>
        <begin position="72"/>
        <end position="143"/>
    </location>
</feature>
<gene>
    <name evidence="2" type="ORF">DdX_16523</name>
</gene>
<reference evidence="2" key="1">
    <citation type="submission" date="2022-01" db="EMBL/GenBank/DDBJ databases">
        <title>Genome Sequence Resource for Two Populations of Ditylenchus destructor, the Migratory Endoparasitic Phytonematode.</title>
        <authorList>
            <person name="Zhang H."/>
            <person name="Lin R."/>
            <person name="Xie B."/>
        </authorList>
    </citation>
    <scope>NUCLEOTIDE SEQUENCE</scope>
    <source>
        <strain evidence="2">BazhouSP</strain>
    </source>
</reference>
<dbReference type="AlphaFoldDB" id="A0AAD4MT15"/>
<evidence type="ECO:0000256" key="1">
    <source>
        <dbReference type="SAM" id="MobiDB-lite"/>
    </source>
</evidence>
<proteinExistence type="predicted"/>
<keyword evidence="3" id="KW-1185">Reference proteome</keyword>
<dbReference type="Proteomes" id="UP001201812">
    <property type="component" value="Unassembled WGS sequence"/>
</dbReference>
<comment type="caution">
    <text evidence="2">The sequence shown here is derived from an EMBL/GenBank/DDBJ whole genome shotgun (WGS) entry which is preliminary data.</text>
</comment>
<name>A0AAD4MT15_9BILA</name>
<dbReference type="EMBL" id="JAKKPZ010000135">
    <property type="protein sequence ID" value="KAI1700773.1"/>
    <property type="molecule type" value="Genomic_DNA"/>
</dbReference>
<feature type="compositionally biased region" description="Polar residues" evidence="1">
    <location>
        <begin position="108"/>
        <end position="125"/>
    </location>
</feature>
<accession>A0AAD4MT15</accession>
<sequence length="155" mass="17715">MSKDDQKAKVIWPKATFEIQAESEYNQLNTKEDQTGKMPVDHVYKPIREVYGQPPLDLVDVKPIDWTRYGIHMPERPKPEEFPAFQNDKNRQPASEDQGKSVNVEKTAVSSMSHNSKLSKLQVNQPKPSPKKGSKTPKVSKQNDFYECSIVEKSI</sequence>
<evidence type="ECO:0000313" key="3">
    <source>
        <dbReference type="Proteomes" id="UP001201812"/>
    </source>
</evidence>
<organism evidence="2 3">
    <name type="scientific">Ditylenchus destructor</name>
    <dbReference type="NCBI Taxonomy" id="166010"/>
    <lineage>
        <taxon>Eukaryota</taxon>
        <taxon>Metazoa</taxon>
        <taxon>Ecdysozoa</taxon>
        <taxon>Nematoda</taxon>
        <taxon>Chromadorea</taxon>
        <taxon>Rhabditida</taxon>
        <taxon>Tylenchina</taxon>
        <taxon>Tylenchomorpha</taxon>
        <taxon>Sphaerularioidea</taxon>
        <taxon>Anguinidae</taxon>
        <taxon>Anguininae</taxon>
        <taxon>Ditylenchus</taxon>
    </lineage>
</organism>
<protein>
    <submittedName>
        <fullName evidence="2">Uncharacterized protein</fullName>
    </submittedName>
</protein>
<evidence type="ECO:0000313" key="2">
    <source>
        <dbReference type="EMBL" id="KAI1700773.1"/>
    </source>
</evidence>